<dbReference type="GO" id="GO:0005634">
    <property type="term" value="C:nucleus"/>
    <property type="evidence" value="ECO:0007669"/>
    <property type="project" value="TreeGrafter"/>
</dbReference>
<dbReference type="SUPFAM" id="SSF54236">
    <property type="entry name" value="Ubiquitin-like"/>
    <property type="match status" value="1"/>
</dbReference>
<dbReference type="EMBL" id="CAJPVJ010000545">
    <property type="protein sequence ID" value="CAG2162813.1"/>
    <property type="molecule type" value="Genomic_DNA"/>
</dbReference>
<dbReference type="GO" id="GO:0036435">
    <property type="term" value="F:K48-linked polyubiquitin modification-dependent protein binding"/>
    <property type="evidence" value="ECO:0007669"/>
    <property type="project" value="TreeGrafter"/>
</dbReference>
<dbReference type="InterPro" id="IPR029071">
    <property type="entry name" value="Ubiquitin-like_domsf"/>
</dbReference>
<comment type="subcellular location">
    <subcellularLocation>
        <location evidence="1">Cytoplasm</location>
    </subcellularLocation>
</comment>
<feature type="region of interest" description="Disordered" evidence="3">
    <location>
        <begin position="167"/>
        <end position="191"/>
    </location>
</feature>
<evidence type="ECO:0008006" key="8">
    <source>
        <dbReference type="Google" id="ProtNLM"/>
    </source>
</evidence>
<dbReference type="PANTHER" id="PTHR46340">
    <property type="entry name" value="UBX DOMAIN-CONTAINING PROTEIN 1"/>
    <property type="match status" value="1"/>
</dbReference>
<evidence type="ECO:0000256" key="3">
    <source>
        <dbReference type="SAM" id="MobiDB-lite"/>
    </source>
</evidence>
<gene>
    <name evidence="6" type="ORF">ONB1V03_LOCUS2402</name>
</gene>
<dbReference type="EMBL" id="OC915370">
    <property type="protein sequence ID" value="CAD7640133.1"/>
    <property type="molecule type" value="Genomic_DNA"/>
</dbReference>
<sequence>MASHSVLTEMLMEMGFDDKKIVKTLKRLGDKATIESAIEALELSQNSDDLSDGEDNAGAADDKPKGDDNGAATDSQTGDPIETEKERELKRQLYEEKIKQRRIEREEKEKEEELKREIKRREEGKGMGKMKEELEQMQRMKVAEDMRREKASDKAAKDAILRQIAADREEHRRRNSGQSAPAAVTPTSIPAPVSVTTADGKCRLAIRLLDGRQLVNEFDSRESLSAVRVYVITQCSVDGDISFVMPPLPAFSEEDMQKPLNVLGLCPSARVHVIKR</sequence>
<evidence type="ECO:0000313" key="6">
    <source>
        <dbReference type="EMBL" id="CAD7640133.1"/>
    </source>
</evidence>
<accession>A0A7R9LEE0</accession>
<reference evidence="6" key="1">
    <citation type="submission" date="2020-11" db="EMBL/GenBank/DDBJ databases">
        <authorList>
            <person name="Tran Van P."/>
        </authorList>
    </citation>
    <scope>NUCLEOTIDE SEQUENCE</scope>
</reference>
<dbReference type="Gene3D" id="3.10.20.90">
    <property type="entry name" value="Phosphatidylinositol 3-kinase Catalytic Subunit, Chain A, domain 1"/>
    <property type="match status" value="1"/>
</dbReference>
<keyword evidence="2" id="KW-0963">Cytoplasm</keyword>
<dbReference type="AlphaFoldDB" id="A0A7R9LEE0"/>
<evidence type="ECO:0000256" key="1">
    <source>
        <dbReference type="ARBA" id="ARBA00004496"/>
    </source>
</evidence>
<feature type="compositionally biased region" description="Basic and acidic residues" evidence="3">
    <location>
        <begin position="82"/>
        <end position="129"/>
    </location>
</feature>
<dbReference type="PROSITE" id="PS50030">
    <property type="entry name" value="UBA"/>
    <property type="match status" value="1"/>
</dbReference>
<evidence type="ECO:0000259" key="4">
    <source>
        <dbReference type="PROSITE" id="PS50030"/>
    </source>
</evidence>
<dbReference type="GO" id="GO:0005737">
    <property type="term" value="C:cytoplasm"/>
    <property type="evidence" value="ECO:0007669"/>
    <property type="project" value="UniProtKB-SubCell"/>
</dbReference>
<proteinExistence type="predicted"/>
<organism evidence="6">
    <name type="scientific">Oppiella nova</name>
    <dbReference type="NCBI Taxonomy" id="334625"/>
    <lineage>
        <taxon>Eukaryota</taxon>
        <taxon>Metazoa</taxon>
        <taxon>Ecdysozoa</taxon>
        <taxon>Arthropoda</taxon>
        <taxon>Chelicerata</taxon>
        <taxon>Arachnida</taxon>
        <taxon>Acari</taxon>
        <taxon>Acariformes</taxon>
        <taxon>Sarcoptiformes</taxon>
        <taxon>Oribatida</taxon>
        <taxon>Brachypylina</taxon>
        <taxon>Oppioidea</taxon>
        <taxon>Oppiidae</taxon>
        <taxon>Oppiella</taxon>
    </lineage>
</organism>
<dbReference type="PROSITE" id="PS50033">
    <property type="entry name" value="UBX"/>
    <property type="match status" value="1"/>
</dbReference>
<evidence type="ECO:0000259" key="5">
    <source>
        <dbReference type="PROSITE" id="PS50033"/>
    </source>
</evidence>
<evidence type="ECO:0000256" key="2">
    <source>
        <dbReference type="ARBA" id="ARBA00022490"/>
    </source>
</evidence>
<evidence type="ECO:0000313" key="7">
    <source>
        <dbReference type="Proteomes" id="UP000728032"/>
    </source>
</evidence>
<feature type="domain" description="UBA" evidence="4">
    <location>
        <begin position="1"/>
        <end position="44"/>
    </location>
</feature>
<dbReference type="InterPro" id="IPR001012">
    <property type="entry name" value="UBX_dom"/>
</dbReference>
<feature type="region of interest" description="Disordered" evidence="3">
    <location>
        <begin position="42"/>
        <end position="129"/>
    </location>
</feature>
<dbReference type="Proteomes" id="UP000728032">
    <property type="component" value="Unassembled WGS sequence"/>
</dbReference>
<feature type="domain" description="UBX" evidence="5">
    <location>
        <begin position="197"/>
        <end position="273"/>
    </location>
</feature>
<dbReference type="InterPro" id="IPR015940">
    <property type="entry name" value="UBA"/>
</dbReference>
<dbReference type="GO" id="GO:1903094">
    <property type="term" value="P:negative regulation of protein K48-linked deubiquitination"/>
    <property type="evidence" value="ECO:0007669"/>
    <property type="project" value="TreeGrafter"/>
</dbReference>
<name>A0A7R9LEE0_9ACAR</name>
<dbReference type="OrthoDB" id="10254930at2759"/>
<dbReference type="GO" id="GO:0031397">
    <property type="term" value="P:negative regulation of protein ubiquitination"/>
    <property type="evidence" value="ECO:0007669"/>
    <property type="project" value="TreeGrafter"/>
</dbReference>
<dbReference type="GO" id="GO:0032435">
    <property type="term" value="P:negative regulation of proteasomal ubiquitin-dependent protein catabolic process"/>
    <property type="evidence" value="ECO:0007669"/>
    <property type="project" value="TreeGrafter"/>
</dbReference>
<dbReference type="SMART" id="SM00166">
    <property type="entry name" value="UBX"/>
    <property type="match status" value="1"/>
</dbReference>
<protein>
    <recommendedName>
        <fullName evidence="8">UBX domain-containing protein 1</fullName>
    </recommendedName>
</protein>
<dbReference type="Pfam" id="PF00789">
    <property type="entry name" value="UBX"/>
    <property type="match status" value="1"/>
</dbReference>
<dbReference type="PANTHER" id="PTHR46340:SF1">
    <property type="entry name" value="UBX DOMAIN-CONTAINING PROTEIN 1"/>
    <property type="match status" value="1"/>
</dbReference>
<keyword evidence="7" id="KW-1185">Reference proteome</keyword>